<protein>
    <submittedName>
        <fullName evidence="1">DUF3732 domain-containing protein</fullName>
    </submittedName>
</protein>
<name>A0A3N8PNL0_9BURK</name>
<dbReference type="AlphaFoldDB" id="A0A3N8PNL0"/>
<proteinExistence type="predicted"/>
<sequence length="160" mass="17837">MGANRAVCIGAKVEAATEIAAADIAVLGNQVSQVKHTFLALHEYFTGDERVNGPVFSYLAIDQPSQVYFPSTYSGENILDGFKDQAQGLSGNRDNDVRQTRLIFIALARGLQRSKLRYQTIVVEHADKTIWGNGKWGRHMHEVADWKDEGKSLIPAEWFD</sequence>
<dbReference type="EMBL" id="QTQV01000013">
    <property type="protein sequence ID" value="RQT12740.1"/>
    <property type="molecule type" value="Genomic_DNA"/>
</dbReference>
<gene>
    <name evidence="1" type="ORF">DF051_22275</name>
</gene>
<evidence type="ECO:0000313" key="1">
    <source>
        <dbReference type="EMBL" id="RQT12740.1"/>
    </source>
</evidence>
<comment type="caution">
    <text evidence="1">The sequence shown here is derived from an EMBL/GenBank/DDBJ whole genome shotgun (WGS) entry which is preliminary data.</text>
</comment>
<organism evidence="1 2">
    <name type="scientific">Burkholderia contaminans</name>
    <dbReference type="NCBI Taxonomy" id="488447"/>
    <lineage>
        <taxon>Bacteria</taxon>
        <taxon>Pseudomonadati</taxon>
        <taxon>Pseudomonadota</taxon>
        <taxon>Betaproteobacteria</taxon>
        <taxon>Burkholderiales</taxon>
        <taxon>Burkholderiaceae</taxon>
        <taxon>Burkholderia</taxon>
        <taxon>Burkholderia cepacia complex</taxon>
    </lineage>
</organism>
<dbReference type="InterPro" id="IPR022205">
    <property type="entry name" value="DUF3732"/>
</dbReference>
<evidence type="ECO:0000313" key="2">
    <source>
        <dbReference type="Proteomes" id="UP000277921"/>
    </source>
</evidence>
<dbReference type="Proteomes" id="UP000277921">
    <property type="component" value="Unassembled WGS sequence"/>
</dbReference>
<accession>A0A3N8PNL0</accession>
<dbReference type="Pfam" id="PF12532">
    <property type="entry name" value="DUF3732"/>
    <property type="match status" value="1"/>
</dbReference>
<reference evidence="1 2" key="1">
    <citation type="submission" date="2018-08" db="EMBL/GenBank/DDBJ databases">
        <title>Comparative analysis of Burkholderia isolates from Puerto Rico.</title>
        <authorList>
            <person name="Hall C."/>
            <person name="Sahl J."/>
            <person name="Wagner D."/>
        </authorList>
    </citation>
    <scope>NUCLEOTIDE SEQUENCE [LARGE SCALE GENOMIC DNA]</scope>
    <source>
        <strain evidence="1 2">Bp9025</strain>
    </source>
</reference>